<reference evidence="4 5" key="1">
    <citation type="submission" date="2024-03" db="EMBL/GenBank/DDBJ databases">
        <title>Human intestinal bacterial collection.</title>
        <authorList>
            <person name="Pauvert C."/>
            <person name="Hitch T.C.A."/>
            <person name="Clavel T."/>
        </authorList>
    </citation>
    <scope>NUCLEOTIDE SEQUENCE [LARGE SCALE GENOMIC DNA]</scope>
    <source>
        <strain evidence="4 5">CLA-AA-H192</strain>
    </source>
</reference>
<feature type="transmembrane region" description="Helical" evidence="2">
    <location>
        <begin position="70"/>
        <end position="92"/>
    </location>
</feature>
<gene>
    <name evidence="4" type="ORF">WMO66_00295</name>
</gene>
<feature type="compositionally biased region" description="Low complexity" evidence="1">
    <location>
        <begin position="31"/>
        <end position="42"/>
    </location>
</feature>
<evidence type="ECO:0000256" key="1">
    <source>
        <dbReference type="SAM" id="MobiDB-lite"/>
    </source>
</evidence>
<dbReference type="EMBL" id="JBBMFF010000030">
    <property type="protein sequence ID" value="MEQ2509695.1"/>
    <property type="molecule type" value="Genomic_DNA"/>
</dbReference>
<proteinExistence type="predicted"/>
<comment type="caution">
    <text evidence="4">The sequence shown here is derived from an EMBL/GenBank/DDBJ whole genome shotgun (WGS) entry which is preliminary data.</text>
</comment>
<evidence type="ECO:0000313" key="5">
    <source>
        <dbReference type="Proteomes" id="UP001491552"/>
    </source>
</evidence>
<evidence type="ECO:0000256" key="2">
    <source>
        <dbReference type="SAM" id="Phobius"/>
    </source>
</evidence>
<evidence type="ECO:0000259" key="3">
    <source>
        <dbReference type="Pfam" id="PF13240"/>
    </source>
</evidence>
<evidence type="ECO:0000313" key="4">
    <source>
        <dbReference type="EMBL" id="MEQ2509695.1"/>
    </source>
</evidence>
<dbReference type="Proteomes" id="UP001491552">
    <property type="component" value="Unassembled WGS sequence"/>
</dbReference>
<keyword evidence="2" id="KW-0472">Membrane</keyword>
<organism evidence="4 5">
    <name type="scientific">Faecousia intestinalis</name>
    <dbReference type="NCBI Taxonomy" id="3133167"/>
    <lineage>
        <taxon>Bacteria</taxon>
        <taxon>Bacillati</taxon>
        <taxon>Bacillota</taxon>
        <taxon>Clostridia</taxon>
        <taxon>Eubacteriales</taxon>
        <taxon>Oscillospiraceae</taxon>
        <taxon>Faecousia</taxon>
    </lineage>
</organism>
<feature type="domain" description="Zinc-ribbon" evidence="3">
    <location>
        <begin position="3"/>
        <end position="25"/>
    </location>
</feature>
<protein>
    <submittedName>
        <fullName evidence="4">Zinc-ribbon domain-containing protein</fullName>
    </submittedName>
</protein>
<dbReference type="InterPro" id="IPR026870">
    <property type="entry name" value="Zinc_ribbon_dom"/>
</dbReference>
<dbReference type="Pfam" id="PF13240">
    <property type="entry name" value="Zn_Ribbon_1"/>
    <property type="match status" value="1"/>
</dbReference>
<keyword evidence="5" id="KW-1185">Reference proteome</keyword>
<accession>A0ABV1G2Q8</accession>
<keyword evidence="2" id="KW-0812">Transmembrane</keyword>
<dbReference type="RefSeq" id="WP_349134412.1">
    <property type="nucleotide sequence ID" value="NZ_JBBMFF010000030.1"/>
</dbReference>
<sequence>MKYCHNCGAPLVDDVRFCTACGSPLDPPETEPAMPESAVMPEMPEPAPEMPVMPGEALPPEPPKKRKKRIWLWILLPVVVLALAAGALYYFLVWNAPEARVQRAWQKTAAALETEVGRPEKLMAFAETLRGPLSEQRALTATLTFESNGETLAAELYSQRDNATRRLGGTAELTVPWGEGTLPISFYGDAEELQLTLPGITDEVYSIPAHGVAEAYADSALGEMLGELGSLEDLDLFPEETARDPALSADLQDKLRTFGDSLKVTKAGTSVLALDGRSVPVTNYDIDFSKKQLTRLCRAFCDAYEIDFTVNMGVKMSTDTVIGELIDSVRTPLHVSVDGDGMVRAWEITVQESGTDITVSIRLAGTDNPWNRVEAWSAEDDAEPEILFVCGLTGQNGLLTLAVGDETGSYGLQLVLDDAAQSLTARLSTGFGAEKLDLLTMNYGTEDGGAQLGVTLDLPDQLDAKATLDLHWAALETQPEALSDSPVGLFDLSEDELTALEKSIGAQIARLLYGGDMTAGETDAVLTGTWKAQVDLTPDLLDALNDALGLDLQMDDPTVMTMLVTFGEDGSYHMDYDAKALREELNALEDALCEKYPDQEALLKQAFAGLQLDVDGSSGTYTASNGILYLTQSGEDWEDILYYSVEDNKLYLTPPQDEESGDWGGMFGSEYPMVFERVD</sequence>
<name>A0ABV1G2Q8_9FIRM</name>
<feature type="region of interest" description="Disordered" evidence="1">
    <location>
        <begin position="26"/>
        <end position="47"/>
    </location>
</feature>
<keyword evidence="2" id="KW-1133">Transmembrane helix</keyword>